<dbReference type="Proteomes" id="UP000698028">
    <property type="component" value="Unassembled WGS sequence"/>
</dbReference>
<dbReference type="HAMAP" id="MF_00671">
    <property type="entry name" value="TolB"/>
    <property type="match status" value="1"/>
</dbReference>
<proteinExistence type="inferred from homology"/>
<sequence length="443" mass="47397" precursor="true">MPKIIAFLFAILALPAAAIAQDPPPLEVDVIGGRDGPTPVAVPAMPTQRVAQTSAGNTLALGRNVADVIASDLRRTGAVTPLGPVGIRGLDFGEVRAPAYDEWRDLGASALVSGSVDVDGSGRLVVACYLFDTITRRELIRQGFAVQPDDWRRAAHKCADVIYTRLTGEGAYLDTRIVYVAETGPKNARIKRIAIMDSDGSNHRYLTEGAETVLTPRFSPDGSQLVYMSYKGRRPRVYKLDLASGRSELLVPGTAFTFAPRYSPDGRNIVFSMGTFGNSDIYVVPASGGTPRRLTDAPGVDTSPSFSPDGRRIVFESDRSGSQQLYVMNADGSGQRRISFGGGQFASPVWSPRGDLIAFTRIGGGQFRIGVMSPSGQGMRLLTSAWQDEGPSWAPNGQFVMFHRTSQGSGDATLYAVPVAGGRPQRMPTPLGGSDPSWSPLQN</sequence>
<dbReference type="InterPro" id="IPR011659">
    <property type="entry name" value="WD40"/>
</dbReference>
<feature type="signal peptide" evidence="2">
    <location>
        <begin position="1"/>
        <end position="20"/>
    </location>
</feature>
<name>A0ABS6V8C2_9SPHN</name>
<evidence type="ECO:0000256" key="2">
    <source>
        <dbReference type="HAMAP-Rule" id="MF_00671"/>
    </source>
</evidence>
<gene>
    <name evidence="2 5" type="primary">tolB</name>
    <name evidence="5" type="ORF">KTQ36_11055</name>
</gene>
<feature type="chain" id="PRO_5044916711" description="Tol-Pal system protein TolB" evidence="2">
    <location>
        <begin position="21"/>
        <end position="443"/>
    </location>
</feature>
<dbReference type="PANTHER" id="PTHR36842:SF1">
    <property type="entry name" value="PROTEIN TOLB"/>
    <property type="match status" value="1"/>
</dbReference>
<dbReference type="EMBL" id="JAHVAH010000001">
    <property type="protein sequence ID" value="MBW0145829.1"/>
    <property type="molecule type" value="Genomic_DNA"/>
</dbReference>
<comment type="function">
    <text evidence="2">Part of the Tol-Pal system, which plays a role in outer membrane invagination during cell division and is important for maintaining outer membrane integrity.</text>
</comment>
<evidence type="ECO:0000313" key="5">
    <source>
        <dbReference type="EMBL" id="MBW0145829.1"/>
    </source>
</evidence>
<evidence type="ECO:0000259" key="4">
    <source>
        <dbReference type="Pfam" id="PF04052"/>
    </source>
</evidence>
<feature type="domain" description="TolB N-terminal" evidence="4">
    <location>
        <begin position="26"/>
        <end position="139"/>
    </location>
</feature>
<dbReference type="Pfam" id="PF04052">
    <property type="entry name" value="TolB_N"/>
    <property type="match status" value="1"/>
</dbReference>
<keyword evidence="2" id="KW-0132">Cell division</keyword>
<keyword evidence="2" id="KW-0574">Periplasm</keyword>
<keyword evidence="6" id="KW-1185">Reference proteome</keyword>
<evidence type="ECO:0000256" key="3">
    <source>
        <dbReference type="SAM" id="MobiDB-lite"/>
    </source>
</evidence>
<comment type="caution">
    <text evidence="5">The sequence shown here is derived from an EMBL/GenBank/DDBJ whole genome shotgun (WGS) entry which is preliminary data.</text>
</comment>
<dbReference type="NCBIfam" id="TIGR02800">
    <property type="entry name" value="propeller_TolB"/>
    <property type="match status" value="1"/>
</dbReference>
<feature type="region of interest" description="Disordered" evidence="3">
    <location>
        <begin position="421"/>
        <end position="443"/>
    </location>
</feature>
<dbReference type="RefSeq" id="WP_218633710.1">
    <property type="nucleotide sequence ID" value="NZ_JAHVAH010000001.1"/>
</dbReference>
<protein>
    <recommendedName>
        <fullName evidence="2">Tol-Pal system protein TolB</fullName>
    </recommendedName>
</protein>
<dbReference type="InterPro" id="IPR014167">
    <property type="entry name" value="Tol-Pal_TolB"/>
</dbReference>
<comment type="subcellular location">
    <subcellularLocation>
        <location evidence="1 2">Periplasm</location>
    </subcellularLocation>
</comment>
<comment type="similarity">
    <text evidence="2">Belongs to the TolB family.</text>
</comment>
<dbReference type="Pfam" id="PF07676">
    <property type="entry name" value="PD40"/>
    <property type="match status" value="5"/>
</dbReference>
<keyword evidence="2" id="KW-0732">Signal</keyword>
<comment type="subunit">
    <text evidence="2">The Tol-Pal system is composed of five core proteins: the inner membrane proteins TolA, TolQ and TolR, the periplasmic protein TolB and the outer membrane protein Pal. They form a network linking the inner and outer membranes and the peptidoglycan layer.</text>
</comment>
<dbReference type="PANTHER" id="PTHR36842">
    <property type="entry name" value="PROTEIN TOLB HOMOLOG"/>
    <property type="match status" value="1"/>
</dbReference>
<keyword evidence="2" id="KW-0131">Cell cycle</keyword>
<organism evidence="5 6">
    <name type="scientific">Sphingomicrobium clamense</name>
    <dbReference type="NCBI Taxonomy" id="2851013"/>
    <lineage>
        <taxon>Bacteria</taxon>
        <taxon>Pseudomonadati</taxon>
        <taxon>Pseudomonadota</taxon>
        <taxon>Alphaproteobacteria</taxon>
        <taxon>Sphingomonadales</taxon>
        <taxon>Sphingomonadaceae</taxon>
        <taxon>Sphingomicrobium</taxon>
    </lineage>
</organism>
<evidence type="ECO:0000313" key="6">
    <source>
        <dbReference type="Proteomes" id="UP000698028"/>
    </source>
</evidence>
<dbReference type="InterPro" id="IPR007195">
    <property type="entry name" value="TolB_N"/>
</dbReference>
<accession>A0ABS6V8C2</accession>
<reference evidence="5 6" key="1">
    <citation type="submission" date="2021-07" db="EMBL/GenBank/DDBJ databases">
        <title>The draft genome sequence of Sphingomicrobium sp. B8.</title>
        <authorList>
            <person name="Mu L."/>
        </authorList>
    </citation>
    <scope>NUCLEOTIDE SEQUENCE [LARGE SCALE GENOMIC DNA]</scope>
    <source>
        <strain evidence="5 6">B8</strain>
    </source>
</reference>
<evidence type="ECO:0000256" key="1">
    <source>
        <dbReference type="ARBA" id="ARBA00004418"/>
    </source>
</evidence>